<dbReference type="Pfam" id="PF02082">
    <property type="entry name" value="Rrf2"/>
    <property type="match status" value="1"/>
</dbReference>
<accession>A0A2P7SGM9</accession>
<proteinExistence type="predicted"/>
<sequence>MKRDSRLSAVLHALLHMAERGQPMTSEELAGCMMTNPVVVRRTMAGLREAGFVRSAKGHGGGWEIACDLSAVTLKDVYDALGAPQLMAMGIHLESPACLVEQTVNRSLTTAFAEAEALLIDRLRTVSLAQLADDFRAHVAAHKRNLERKP</sequence>
<dbReference type="GO" id="GO:0005829">
    <property type="term" value="C:cytosol"/>
    <property type="evidence" value="ECO:0007669"/>
    <property type="project" value="TreeGrafter"/>
</dbReference>
<keyword evidence="2" id="KW-1185">Reference proteome</keyword>
<dbReference type="InterPro" id="IPR000944">
    <property type="entry name" value="Tscrpt_reg_Rrf2"/>
</dbReference>
<dbReference type="SUPFAM" id="SSF46785">
    <property type="entry name" value="Winged helix' DNA-binding domain"/>
    <property type="match status" value="1"/>
</dbReference>
<dbReference type="Proteomes" id="UP000240653">
    <property type="component" value="Unassembled WGS sequence"/>
</dbReference>
<dbReference type="OrthoDB" id="9800506at2"/>
<dbReference type="PANTHER" id="PTHR33221">
    <property type="entry name" value="WINGED HELIX-TURN-HELIX TRANSCRIPTIONAL REGULATOR, RRF2 FAMILY"/>
    <property type="match status" value="1"/>
</dbReference>
<dbReference type="PANTHER" id="PTHR33221:SF15">
    <property type="entry name" value="HTH-TYPE TRANSCRIPTIONAL REGULATOR YWGB-RELATED"/>
    <property type="match status" value="1"/>
</dbReference>
<dbReference type="GO" id="GO:0003700">
    <property type="term" value="F:DNA-binding transcription factor activity"/>
    <property type="evidence" value="ECO:0007669"/>
    <property type="project" value="TreeGrafter"/>
</dbReference>
<protein>
    <submittedName>
        <fullName evidence="1">Transcriptional regulator</fullName>
    </submittedName>
</protein>
<dbReference type="InterPro" id="IPR036388">
    <property type="entry name" value="WH-like_DNA-bd_sf"/>
</dbReference>
<reference evidence="1 2" key="1">
    <citation type="submission" date="2018-03" db="EMBL/GenBank/DDBJ databases">
        <title>The draft genome of Mesorhizobium soli JCM 19897.</title>
        <authorList>
            <person name="Li L."/>
            <person name="Liu L."/>
            <person name="Liang L."/>
            <person name="Wang T."/>
            <person name="Zhang X."/>
        </authorList>
    </citation>
    <scope>NUCLEOTIDE SEQUENCE [LARGE SCALE GENOMIC DNA]</scope>
    <source>
        <strain evidence="1 2">JCM 19897</strain>
    </source>
</reference>
<organism evidence="1 2">
    <name type="scientific">Pseudaminobacter soli</name>
    <name type="common">ex Li et al. 2025</name>
    <dbReference type="NCBI Taxonomy" id="1295366"/>
    <lineage>
        <taxon>Bacteria</taxon>
        <taxon>Pseudomonadati</taxon>
        <taxon>Pseudomonadota</taxon>
        <taxon>Alphaproteobacteria</taxon>
        <taxon>Hyphomicrobiales</taxon>
        <taxon>Phyllobacteriaceae</taxon>
        <taxon>Pseudaminobacter</taxon>
    </lineage>
</organism>
<comment type="caution">
    <text evidence="1">The sequence shown here is derived from an EMBL/GenBank/DDBJ whole genome shotgun (WGS) entry which is preliminary data.</text>
</comment>
<name>A0A2P7SGM9_9HYPH</name>
<dbReference type="EMBL" id="PXYL01000004">
    <property type="protein sequence ID" value="PSJ61649.1"/>
    <property type="molecule type" value="Genomic_DNA"/>
</dbReference>
<dbReference type="RefSeq" id="WP_106724083.1">
    <property type="nucleotide sequence ID" value="NZ_PXYL01000004.1"/>
</dbReference>
<dbReference type="PROSITE" id="PS51197">
    <property type="entry name" value="HTH_RRF2_2"/>
    <property type="match status" value="1"/>
</dbReference>
<dbReference type="InterPro" id="IPR036390">
    <property type="entry name" value="WH_DNA-bd_sf"/>
</dbReference>
<gene>
    <name evidence="1" type="ORF">C7I85_09485</name>
</gene>
<dbReference type="Gene3D" id="1.10.10.10">
    <property type="entry name" value="Winged helix-like DNA-binding domain superfamily/Winged helix DNA-binding domain"/>
    <property type="match status" value="1"/>
</dbReference>
<evidence type="ECO:0000313" key="2">
    <source>
        <dbReference type="Proteomes" id="UP000240653"/>
    </source>
</evidence>
<evidence type="ECO:0000313" key="1">
    <source>
        <dbReference type="EMBL" id="PSJ61649.1"/>
    </source>
</evidence>
<dbReference type="AlphaFoldDB" id="A0A2P7SGM9"/>